<keyword evidence="3 5" id="KW-1133">Transmembrane helix</keyword>
<protein>
    <recommendedName>
        <fullName evidence="5">Sec-independent protein translocase protein TatC</fullName>
    </recommendedName>
</protein>
<dbReference type="EMBL" id="AVCK01000017">
    <property type="protein sequence ID" value="KFN46355.1"/>
    <property type="molecule type" value="Genomic_DNA"/>
</dbReference>
<feature type="transmembrane region" description="Helical" evidence="5">
    <location>
        <begin position="68"/>
        <end position="89"/>
    </location>
</feature>
<dbReference type="PANTHER" id="PTHR30371">
    <property type="entry name" value="SEC-INDEPENDENT PROTEIN TRANSLOCASE PROTEIN TATC"/>
    <property type="match status" value="1"/>
</dbReference>
<dbReference type="HAMAP" id="MF_00902">
    <property type="entry name" value="TatC"/>
    <property type="match status" value="1"/>
</dbReference>
<dbReference type="PROSITE" id="PS01218">
    <property type="entry name" value="TATC"/>
    <property type="match status" value="1"/>
</dbReference>
<comment type="subunit">
    <text evidence="5">The Tat system comprises two distinct complexes: a TatABC complex, containing multiple copies of TatA, TatB and TatC subunits, and a separate TatA complex, containing only TatA subunits. Substrates initially bind to the TatABC complex, which probably triggers association of the separate TatA complex to form the active translocon.</text>
</comment>
<sequence>MSAPAEESLMGHLLELRARLMRGVAAVLVVFLALVPFAKELYNLFAQPLVAKLPTGGTLQAIDVAGGFFIPIKLAFFVALLASMPWLLYQAWAFVAPGLYQNEKRLARPILLAAVLLFYIGCAFAWFLVLPTVFGFLAMFTPDTVAMAPDVSRYLDFVLVILLAFGLSFELPVAVVVLVVLGVVTPAQLREARGYVIVGVFILAAIITPPDVVSQLMLAIPMCLLYELGILAGAMLRPARAAS</sequence>
<dbReference type="GO" id="GO:0033281">
    <property type="term" value="C:TAT protein transport complex"/>
    <property type="evidence" value="ECO:0007669"/>
    <property type="project" value="UniProtKB-UniRule"/>
</dbReference>
<comment type="function">
    <text evidence="5">Part of the twin-arginine translocation (Tat) system that transports large folded proteins containing a characteristic twin-arginine motif in their signal peptide across membranes. Together with TatB, TatC is part of a receptor directly interacting with Tat signal peptides.</text>
</comment>
<dbReference type="STRING" id="1384056.N787_10855"/>
<dbReference type="InterPro" id="IPR002033">
    <property type="entry name" value="TatC"/>
</dbReference>
<dbReference type="GO" id="GO:0065002">
    <property type="term" value="P:intracellular protein transmembrane transport"/>
    <property type="evidence" value="ECO:0007669"/>
    <property type="project" value="TreeGrafter"/>
</dbReference>
<name>A0A091BPW7_9GAMM</name>
<evidence type="ECO:0000256" key="2">
    <source>
        <dbReference type="ARBA" id="ARBA00022692"/>
    </source>
</evidence>
<evidence type="ECO:0000313" key="6">
    <source>
        <dbReference type="EMBL" id="KFN46355.1"/>
    </source>
</evidence>
<gene>
    <name evidence="5" type="primary">tatC</name>
    <name evidence="6" type="ORF">N787_10855</name>
</gene>
<feature type="transmembrane region" description="Helical" evidence="5">
    <location>
        <begin position="192"/>
        <end position="210"/>
    </location>
</feature>
<dbReference type="InterPro" id="IPR019820">
    <property type="entry name" value="Sec-indep_translocase_CS"/>
</dbReference>
<dbReference type="PANTHER" id="PTHR30371:SF0">
    <property type="entry name" value="SEC-INDEPENDENT PROTEIN TRANSLOCASE PROTEIN TATC, CHLOROPLASTIC-RELATED"/>
    <property type="match status" value="1"/>
</dbReference>
<dbReference type="PRINTS" id="PR01840">
    <property type="entry name" value="TATCFAMILY"/>
</dbReference>
<feature type="transmembrane region" description="Helical" evidence="5">
    <location>
        <begin position="20"/>
        <end position="38"/>
    </location>
</feature>
<keyword evidence="5" id="KW-0653">Protein transport</keyword>
<keyword evidence="4 5" id="KW-0472">Membrane</keyword>
<dbReference type="Pfam" id="PF00902">
    <property type="entry name" value="TatC"/>
    <property type="match status" value="1"/>
</dbReference>
<proteinExistence type="inferred from homology"/>
<evidence type="ECO:0000313" key="7">
    <source>
        <dbReference type="Proteomes" id="UP000029393"/>
    </source>
</evidence>
<dbReference type="OrthoDB" id="9777044at2"/>
<keyword evidence="2 5" id="KW-0812">Transmembrane</keyword>
<comment type="caution">
    <text evidence="6">The sequence shown here is derived from an EMBL/GenBank/DDBJ whole genome shotgun (WGS) entry which is preliminary data.</text>
</comment>
<evidence type="ECO:0000256" key="4">
    <source>
        <dbReference type="ARBA" id="ARBA00023136"/>
    </source>
</evidence>
<dbReference type="GO" id="GO:0009977">
    <property type="term" value="F:proton motive force dependent protein transmembrane transporter activity"/>
    <property type="evidence" value="ECO:0007669"/>
    <property type="project" value="TreeGrafter"/>
</dbReference>
<comment type="subcellular location">
    <subcellularLocation>
        <location evidence="5">Cell membrane</location>
        <topology evidence="5">Multi-pass membrane protein</topology>
    </subcellularLocation>
    <subcellularLocation>
        <location evidence="1">Membrane</location>
        <topology evidence="1">Multi-pass membrane protein</topology>
    </subcellularLocation>
</comment>
<dbReference type="AlphaFoldDB" id="A0A091BPW7"/>
<keyword evidence="5" id="KW-1003">Cell membrane</keyword>
<keyword evidence="7" id="KW-1185">Reference proteome</keyword>
<keyword evidence="5" id="KW-0813">Transport</keyword>
<feature type="transmembrane region" description="Helical" evidence="5">
    <location>
        <begin position="216"/>
        <end position="236"/>
    </location>
</feature>
<evidence type="ECO:0000256" key="1">
    <source>
        <dbReference type="ARBA" id="ARBA00004141"/>
    </source>
</evidence>
<dbReference type="eggNOG" id="COG0805">
    <property type="taxonomic scope" value="Bacteria"/>
</dbReference>
<dbReference type="RefSeq" id="WP_034212132.1">
    <property type="nucleotide sequence ID" value="NZ_AVCK01000017.1"/>
</dbReference>
<dbReference type="PATRIC" id="fig|1384056.3.peg.1391"/>
<evidence type="ECO:0000256" key="5">
    <source>
        <dbReference type="HAMAP-Rule" id="MF_00902"/>
    </source>
</evidence>
<organism evidence="6 7">
    <name type="scientific">Arenimonas metalli CF5-1</name>
    <dbReference type="NCBI Taxonomy" id="1384056"/>
    <lineage>
        <taxon>Bacteria</taxon>
        <taxon>Pseudomonadati</taxon>
        <taxon>Pseudomonadota</taxon>
        <taxon>Gammaproteobacteria</taxon>
        <taxon>Lysobacterales</taxon>
        <taxon>Lysobacteraceae</taxon>
        <taxon>Arenimonas</taxon>
    </lineage>
</organism>
<dbReference type="GO" id="GO:0043953">
    <property type="term" value="P:protein transport by the Tat complex"/>
    <property type="evidence" value="ECO:0007669"/>
    <property type="project" value="UniProtKB-UniRule"/>
</dbReference>
<evidence type="ECO:0000256" key="3">
    <source>
        <dbReference type="ARBA" id="ARBA00022989"/>
    </source>
</evidence>
<keyword evidence="5" id="KW-0811">Translocation</keyword>
<dbReference type="NCBIfam" id="TIGR00945">
    <property type="entry name" value="tatC"/>
    <property type="match status" value="1"/>
</dbReference>
<dbReference type="Proteomes" id="UP000029393">
    <property type="component" value="Unassembled WGS sequence"/>
</dbReference>
<comment type="similarity">
    <text evidence="5">Belongs to the TatC family.</text>
</comment>
<feature type="transmembrane region" description="Helical" evidence="5">
    <location>
        <begin position="110"/>
        <end position="137"/>
    </location>
</feature>
<accession>A0A091BPW7</accession>
<reference evidence="6 7" key="1">
    <citation type="submission" date="2013-09" db="EMBL/GenBank/DDBJ databases">
        <title>Genome sequencing of Arenimonas metalli.</title>
        <authorList>
            <person name="Chen F."/>
            <person name="Wang G."/>
        </authorList>
    </citation>
    <scope>NUCLEOTIDE SEQUENCE [LARGE SCALE GENOMIC DNA]</scope>
    <source>
        <strain evidence="6 7">CF5-1</strain>
    </source>
</reference>
<feature type="transmembrane region" description="Helical" evidence="5">
    <location>
        <begin position="157"/>
        <end position="185"/>
    </location>
</feature>